<reference evidence="1 2" key="1">
    <citation type="submission" date="2022-05" db="EMBL/GenBank/DDBJ databases">
        <title>Chromosome-level reference genomes for two strains of Caenorhabditis briggsae: an improved platform for comparative genomics.</title>
        <authorList>
            <person name="Stevens L."/>
            <person name="Andersen E.C."/>
        </authorList>
    </citation>
    <scope>NUCLEOTIDE SEQUENCE [LARGE SCALE GENOMIC DNA]</scope>
    <source>
        <strain evidence="1">QX1410_ONT</strain>
        <tissue evidence="1">Whole-organism</tissue>
    </source>
</reference>
<organism evidence="1 2">
    <name type="scientific">Caenorhabditis briggsae</name>
    <dbReference type="NCBI Taxonomy" id="6238"/>
    <lineage>
        <taxon>Eukaryota</taxon>
        <taxon>Metazoa</taxon>
        <taxon>Ecdysozoa</taxon>
        <taxon>Nematoda</taxon>
        <taxon>Chromadorea</taxon>
        <taxon>Rhabditida</taxon>
        <taxon>Rhabditina</taxon>
        <taxon>Rhabditomorpha</taxon>
        <taxon>Rhabditoidea</taxon>
        <taxon>Rhabditidae</taxon>
        <taxon>Peloderinae</taxon>
        <taxon>Caenorhabditis</taxon>
    </lineage>
</organism>
<dbReference type="EMBL" id="CP090891">
    <property type="protein sequence ID" value="ULU09348.1"/>
    <property type="molecule type" value="Genomic_DNA"/>
</dbReference>
<dbReference type="AlphaFoldDB" id="A0AAE9IWT3"/>
<dbReference type="Proteomes" id="UP000827892">
    <property type="component" value="Chromosome I"/>
</dbReference>
<proteinExistence type="predicted"/>
<sequence length="202" mass="23166">MYTIGTTDSEFDEILTDCCRWFLRKASISYFSCKAHELLFHLPYVSRTFGNTAPLSTFSFEASYQYILKGFSTKITRGFCETVCSRVLIANSVKREMKKRSENNPGPRLRKFFSYTSGYIKFVCDGFGQEFTEDLEASCTCAAREVLINLIDRIRKELKKLNYDTTTILHQLNHVIAQEADDIDRSLLDSTGPPIQRLLCLS</sequence>
<evidence type="ECO:0000313" key="1">
    <source>
        <dbReference type="EMBL" id="ULU09348.1"/>
    </source>
</evidence>
<gene>
    <name evidence="1" type="ORF">L3Y34_014040</name>
</gene>
<accession>A0AAE9IWT3</accession>
<protein>
    <submittedName>
        <fullName evidence="1">Uncharacterized protein</fullName>
    </submittedName>
</protein>
<name>A0AAE9IWT3_CAEBR</name>
<evidence type="ECO:0000313" key="2">
    <source>
        <dbReference type="Proteomes" id="UP000827892"/>
    </source>
</evidence>